<dbReference type="InterPro" id="IPR005801">
    <property type="entry name" value="ADC_synthase"/>
</dbReference>
<dbReference type="PANTHER" id="PTHR11236:SF41">
    <property type="entry name" value="AMINODEOXYCHORISMATE SYNTHASE COMPONENT 1"/>
    <property type="match status" value="1"/>
</dbReference>
<evidence type="ECO:0000259" key="2">
    <source>
        <dbReference type="Pfam" id="PF04715"/>
    </source>
</evidence>
<dbReference type="Pfam" id="PF00425">
    <property type="entry name" value="Chorismate_bind"/>
    <property type="match status" value="1"/>
</dbReference>
<dbReference type="SUPFAM" id="SSF56322">
    <property type="entry name" value="ADC synthase"/>
    <property type="match status" value="1"/>
</dbReference>
<organism evidence="3 4">
    <name type="scientific">Paenibacillus athensensis</name>
    <dbReference type="NCBI Taxonomy" id="1967502"/>
    <lineage>
        <taxon>Bacteria</taxon>
        <taxon>Bacillati</taxon>
        <taxon>Bacillota</taxon>
        <taxon>Bacilli</taxon>
        <taxon>Bacillales</taxon>
        <taxon>Paenibacillaceae</taxon>
        <taxon>Paenibacillus</taxon>
    </lineage>
</organism>
<name>A0A4Y8PUM7_9BACL</name>
<evidence type="ECO:0000313" key="4">
    <source>
        <dbReference type="Proteomes" id="UP000298246"/>
    </source>
</evidence>
<dbReference type="PRINTS" id="PR00095">
    <property type="entry name" value="ANTSNTHASEI"/>
</dbReference>
<dbReference type="RefSeq" id="WP_407946145.1">
    <property type="nucleotide sequence ID" value="NZ_MYFO02000021.1"/>
</dbReference>
<dbReference type="InterPro" id="IPR019999">
    <property type="entry name" value="Anth_synth_I-like"/>
</dbReference>
<dbReference type="AlphaFoldDB" id="A0A4Y8PUM7"/>
<dbReference type="Gene3D" id="3.60.120.10">
    <property type="entry name" value="Anthranilate synthase"/>
    <property type="match status" value="1"/>
</dbReference>
<feature type="domain" description="Anthranilate synthase component I N-terminal" evidence="2">
    <location>
        <begin position="44"/>
        <end position="184"/>
    </location>
</feature>
<gene>
    <name evidence="3" type="ORF">B5M42_19315</name>
</gene>
<dbReference type="Proteomes" id="UP000298246">
    <property type="component" value="Unassembled WGS sequence"/>
</dbReference>
<proteinExistence type="predicted"/>
<feature type="domain" description="Chorismate-utilising enzyme C-terminal" evidence="1">
    <location>
        <begin position="278"/>
        <end position="531"/>
    </location>
</feature>
<reference evidence="3 4" key="1">
    <citation type="submission" date="2017-03" db="EMBL/GenBank/DDBJ databases">
        <title>Isolation of Levoglucosan Utilizing Bacteria.</title>
        <authorList>
            <person name="Arya A.S."/>
        </authorList>
    </citation>
    <scope>NUCLEOTIDE SEQUENCE [LARGE SCALE GENOMIC DNA]</scope>
    <source>
        <strain evidence="3 4">MEC069</strain>
    </source>
</reference>
<evidence type="ECO:0000259" key="1">
    <source>
        <dbReference type="Pfam" id="PF00425"/>
    </source>
</evidence>
<dbReference type="InterPro" id="IPR015890">
    <property type="entry name" value="Chorismate_C"/>
</dbReference>
<dbReference type="EMBL" id="MYFO01000032">
    <property type="protein sequence ID" value="TFE84715.1"/>
    <property type="molecule type" value="Genomic_DNA"/>
</dbReference>
<accession>A0A4Y8PUM7</accession>
<keyword evidence="4" id="KW-1185">Reference proteome</keyword>
<comment type="caution">
    <text evidence="3">The sequence shown here is derived from an EMBL/GenBank/DDBJ whole genome shotgun (WGS) entry which is preliminary data.</text>
</comment>
<dbReference type="PANTHER" id="PTHR11236">
    <property type="entry name" value="AMINOBENZOATE/ANTHRANILATE SYNTHASE"/>
    <property type="match status" value="1"/>
</dbReference>
<evidence type="ECO:0000313" key="3">
    <source>
        <dbReference type="EMBL" id="TFE84715.1"/>
    </source>
</evidence>
<sequence length="549" mass="61395">MILTTWEQWRSWSSGYSMLPYIIRLGLADDRVATWRKAWEHAAENAFVLESGKGGRYTYFGLQPISVIQGTGLQAQISERSDRWQASAERTSLSQDEHTNGAVRCVEGKPLELVKEWMAAYTAPRVPGGPKFTGGCVGFWGYDVVRTIERLPQQAAADLPIPDYSFAMYDRVWIIDHQEQYMYVAVHTPLRTVAGRARGADASGATCAAGESFDDEMLKKLYEQAHARAEDMLRVWHDIRSPQCQSPADASAQGAPLAPDKLHIDVEALEGIEPAFRKEDFIRAVERIQTYIGQGDVFQVNLSVRQSRKLHAAPEDIYESLRRVNPSPYMGLLRFADFSLVSGSPELLVQLENGVLRTRPIAGTRPRGRDAQEDARLAGELIHNEKERAEHVMLVDLERNDLGRISRYGSVKVQDFMVIEYYSHVMHIVSEVVGELADGKDAYDVIAATFPGGTITGAPKIRTMEIIEELEPVRRGPYTGSMGWIDYNGDMEFNIIIRTLVAVEGMGHIQAGAGIVIDSVPEREYVESLNKAKAMWKAIELSERSMSRA</sequence>
<dbReference type="Pfam" id="PF04715">
    <property type="entry name" value="Anth_synt_I_N"/>
    <property type="match status" value="1"/>
</dbReference>
<protein>
    <submittedName>
        <fullName evidence="3">Anthranilate synthase component I</fullName>
    </submittedName>
</protein>
<dbReference type="InterPro" id="IPR006805">
    <property type="entry name" value="Anth_synth_I_N"/>
</dbReference>
<dbReference type="GO" id="GO:0000162">
    <property type="term" value="P:L-tryptophan biosynthetic process"/>
    <property type="evidence" value="ECO:0007669"/>
    <property type="project" value="TreeGrafter"/>
</dbReference>